<evidence type="ECO:0000313" key="3">
    <source>
        <dbReference type="EMBL" id="ARF12952.1"/>
    </source>
</evidence>
<dbReference type="PROSITE" id="PS51257">
    <property type="entry name" value="PROKAR_LIPOPROTEIN"/>
    <property type="match status" value="1"/>
</dbReference>
<feature type="chain" id="PRO_5045668513" evidence="1">
    <location>
        <begin position="21"/>
        <end position="722"/>
    </location>
</feature>
<proteinExistence type="predicted"/>
<dbReference type="RefSeq" id="WP_029053898.1">
    <property type="nucleotide sequence ID" value="NZ_CP015108.1"/>
</dbReference>
<organism evidence="3 4">
    <name type="scientific">Sporosarcina ureae</name>
    <dbReference type="NCBI Taxonomy" id="1571"/>
    <lineage>
        <taxon>Bacteria</taxon>
        <taxon>Bacillati</taxon>
        <taxon>Bacillota</taxon>
        <taxon>Bacilli</taxon>
        <taxon>Bacillales</taxon>
        <taxon>Caryophanaceae</taxon>
        <taxon>Sporosarcina</taxon>
    </lineage>
</organism>
<feature type="signal peptide" evidence="1">
    <location>
        <begin position="1"/>
        <end position="20"/>
    </location>
</feature>
<evidence type="ECO:0000313" key="4">
    <source>
        <dbReference type="Proteomes" id="UP000192486"/>
    </source>
</evidence>
<sequence>MKKMVSYLTLSMLVATSLVACTPKEDTSKEKKEPVEDVKTAPLSDEKDKYLSKVDVKYAFEFAKGMEEYKTNEKLGYRTAGSEAERKTGEKIGEEMKKIGLTEVTKDAFTVDSWEFEKADLTFTDTAGKEHLAVLGGYQVNFDTNGVKELEIVYAGKGTAADLEGLDIEGKLVLIDINQREEWWINYPTYQAHVKGAAGVIAVQEAGYAEVDPDALNTQDICGPDDAPAFSMSQTDAGELKKALEASKNDTLTVKFDAKSTVKMDQEAYNYYGKIVGKDPDSYILLSGHYDSYFAGFQDDNAAIGMMLGIAKGMIDSGYQPEKTIIFNAIAAEEWGKSNTRYDWSTGAYNQIFNIHPEWVGKTFANMNFELPAFEHTTQDEIRSTYELNNYLTEFAKEVPPLSDVYKDGISVVSPLRTWSDDFSFSIAGVPALRNDFQDSEFMHSHYHSQFDSEDAFNAEALKFHLNLYGLLTIHYDQTAIVPLDFTTRLQAMKDLIDADAFKQASVTSDDLTTEIDHAMSSAEEVNAKVADINKEYAEALKNEDADRAKKLYEESRELNSDLLAAYKYAEDQFVRLTWEDEPIFPHEHAQNNVKNLTASIEALTTGDIATPLDEYLHAIDNNWYAYDFDQEVFNYFTDYVIKAPKEQLMWGAGRIVDHEDLFDTIKSLKAKKEQTKPDLSVEIKTLSSALDRQKKLLEQTVTEETASVKKLGELLNELTMN</sequence>
<dbReference type="InterPro" id="IPR007484">
    <property type="entry name" value="Peptidase_M28"/>
</dbReference>
<dbReference type="Gene3D" id="3.40.630.10">
    <property type="entry name" value="Zn peptidases"/>
    <property type="match status" value="1"/>
</dbReference>
<dbReference type="PANTHER" id="PTHR10404">
    <property type="entry name" value="N-ACETYLATED-ALPHA-LINKED ACIDIC DIPEPTIDASE"/>
    <property type="match status" value="1"/>
</dbReference>
<dbReference type="EMBL" id="CP015108">
    <property type="protein sequence ID" value="ARF12952.1"/>
    <property type="molecule type" value="Genomic_DNA"/>
</dbReference>
<dbReference type="SUPFAM" id="SSF52025">
    <property type="entry name" value="PA domain"/>
    <property type="match status" value="1"/>
</dbReference>
<protein>
    <submittedName>
        <fullName evidence="3">Peptidase</fullName>
    </submittedName>
</protein>
<name>A0ABN4YJH4_SPOUR</name>
<dbReference type="Gene3D" id="3.50.30.30">
    <property type="match status" value="1"/>
</dbReference>
<dbReference type="Pfam" id="PF04389">
    <property type="entry name" value="Peptidase_M28"/>
    <property type="match status" value="1"/>
</dbReference>
<accession>A0ABN4YJH4</accession>
<dbReference type="InterPro" id="IPR046450">
    <property type="entry name" value="PA_dom_sf"/>
</dbReference>
<dbReference type="PANTHER" id="PTHR10404:SF46">
    <property type="entry name" value="VACUOLAR PROTEIN SORTING-ASSOCIATED PROTEIN 70"/>
    <property type="match status" value="1"/>
</dbReference>
<evidence type="ECO:0000259" key="2">
    <source>
        <dbReference type="Pfam" id="PF04389"/>
    </source>
</evidence>
<feature type="domain" description="Peptidase M28" evidence="2">
    <location>
        <begin position="270"/>
        <end position="463"/>
    </location>
</feature>
<evidence type="ECO:0000256" key="1">
    <source>
        <dbReference type="SAM" id="SignalP"/>
    </source>
</evidence>
<dbReference type="Proteomes" id="UP000192486">
    <property type="component" value="Chromosome"/>
</dbReference>
<keyword evidence="4" id="KW-1185">Reference proteome</keyword>
<dbReference type="InterPro" id="IPR039373">
    <property type="entry name" value="Peptidase_M28B"/>
</dbReference>
<keyword evidence="1" id="KW-0732">Signal</keyword>
<gene>
    <name evidence="3" type="ORF">SporoS204_01425</name>
</gene>
<reference evidence="3 4" key="1">
    <citation type="submission" date="2016-04" db="EMBL/GenBank/DDBJ databases">
        <title>Comparative Genomics and Epigenetics of Sporosarcina ureae.</title>
        <authorList>
            <person name="Oliver A.S."/>
            <person name="Cooper K.K."/>
        </authorList>
    </citation>
    <scope>NUCLEOTIDE SEQUENCE [LARGE SCALE GENOMIC DNA]</scope>
    <source>
        <strain evidence="3 4">S204</strain>
    </source>
</reference>
<dbReference type="SUPFAM" id="SSF53187">
    <property type="entry name" value="Zn-dependent exopeptidases"/>
    <property type="match status" value="1"/>
</dbReference>